<evidence type="ECO:0000313" key="2">
    <source>
        <dbReference type="Proteomes" id="UP001165960"/>
    </source>
</evidence>
<sequence length="194" mass="21209">MLSPLSLVASSELLELVLTFYGASQDVLNCKKPCLLLEQVTPQPLQSPNLQKILKNLLPALKFVVPSLALVLLIIWSTSPHLWDQISSSALLVRDDLAGLLYLSNNLLSSGEILDKSLTYNNLDLYSPSSGLSTPSVEETLVPPLPQLEGEFTSSLQASEVLECVTTHTSWLLTGLVLMKLNTYFPQLSPVFSL</sequence>
<evidence type="ECO:0000313" key="1">
    <source>
        <dbReference type="EMBL" id="KAJ9052574.1"/>
    </source>
</evidence>
<accession>A0ACC2RRA0</accession>
<dbReference type="Proteomes" id="UP001165960">
    <property type="component" value="Unassembled WGS sequence"/>
</dbReference>
<dbReference type="EMBL" id="QTSX02006640">
    <property type="protein sequence ID" value="KAJ9052574.1"/>
    <property type="molecule type" value="Genomic_DNA"/>
</dbReference>
<reference evidence="1" key="1">
    <citation type="submission" date="2022-04" db="EMBL/GenBank/DDBJ databases">
        <title>Genome of the entomopathogenic fungus Entomophthora muscae.</title>
        <authorList>
            <person name="Elya C."/>
            <person name="Lovett B.R."/>
            <person name="Lee E."/>
            <person name="Macias A.M."/>
            <person name="Hajek A.E."/>
            <person name="De Bivort B.L."/>
            <person name="Kasson M.T."/>
            <person name="De Fine Licht H.H."/>
            <person name="Stajich J.E."/>
        </authorList>
    </citation>
    <scope>NUCLEOTIDE SEQUENCE</scope>
    <source>
        <strain evidence="1">Berkeley</strain>
    </source>
</reference>
<organism evidence="1 2">
    <name type="scientific">Entomophthora muscae</name>
    <dbReference type="NCBI Taxonomy" id="34485"/>
    <lineage>
        <taxon>Eukaryota</taxon>
        <taxon>Fungi</taxon>
        <taxon>Fungi incertae sedis</taxon>
        <taxon>Zoopagomycota</taxon>
        <taxon>Entomophthoromycotina</taxon>
        <taxon>Entomophthoromycetes</taxon>
        <taxon>Entomophthorales</taxon>
        <taxon>Entomophthoraceae</taxon>
        <taxon>Entomophthora</taxon>
    </lineage>
</organism>
<gene>
    <name evidence="1" type="ORF">DSO57_1032849</name>
</gene>
<name>A0ACC2RRA0_9FUNG</name>
<comment type="caution">
    <text evidence="1">The sequence shown here is derived from an EMBL/GenBank/DDBJ whole genome shotgun (WGS) entry which is preliminary data.</text>
</comment>
<protein>
    <submittedName>
        <fullName evidence="1">Uncharacterized protein</fullName>
    </submittedName>
</protein>
<keyword evidence="2" id="KW-1185">Reference proteome</keyword>
<proteinExistence type="predicted"/>